<proteinExistence type="inferred from homology"/>
<gene>
    <name evidence="6" type="ORF">ASTO00021_LOCUS5126</name>
</gene>
<sequence>METLKVCLIGAGRMGQIRAKNLYSNPRAKIVYVAGGGDAGKELAKTYGGEHVSSFYEVDTSSINAVIICTGTSSHEELITAAANAGLAVFCEKPVDAEPEVIEKLFNLCASKNVPLCCSFQRRFDNTYVSAQKSIAAGDIGTPTFARVFFADHPCPSIEFLKTGGDPFMDLAPHDVDFVRWCLGSDPIEIHGTGSSSDPELSKEGVLDTAMITMKFENGCLCNIFMSRAATYGYDQRCEIFGTKGMISVENEAENACVLSRSDGIKKAKHKYSFPQRFREAFENEVNTFVETVLDGTEWPVTKDDCIAAQAISSTASKSSQAGKILQYVRPICAGAISNLNEPETESFEKTPGASRQVAAMSG</sequence>
<dbReference type="InterPro" id="IPR000683">
    <property type="entry name" value="Gfo/Idh/MocA-like_OxRdtase_N"/>
</dbReference>
<dbReference type="EMBL" id="HBIN01006999">
    <property type="protein sequence ID" value="CAE0434830.1"/>
    <property type="molecule type" value="Transcribed_RNA"/>
</dbReference>
<dbReference type="GO" id="GO:0000166">
    <property type="term" value="F:nucleotide binding"/>
    <property type="evidence" value="ECO:0007669"/>
    <property type="project" value="InterPro"/>
</dbReference>
<dbReference type="Pfam" id="PF01408">
    <property type="entry name" value="GFO_IDH_MocA"/>
    <property type="match status" value="1"/>
</dbReference>
<accession>A0A7S3LQK7</accession>
<dbReference type="SUPFAM" id="SSF55347">
    <property type="entry name" value="Glyceraldehyde-3-phosphate dehydrogenase-like, C-terminal domain"/>
    <property type="match status" value="1"/>
</dbReference>
<organism evidence="6">
    <name type="scientific">Aplanochytrium stocchinoi</name>
    <dbReference type="NCBI Taxonomy" id="215587"/>
    <lineage>
        <taxon>Eukaryota</taxon>
        <taxon>Sar</taxon>
        <taxon>Stramenopiles</taxon>
        <taxon>Bigyra</taxon>
        <taxon>Labyrinthulomycetes</taxon>
        <taxon>Thraustochytrida</taxon>
        <taxon>Thraustochytriidae</taxon>
        <taxon>Aplanochytrium</taxon>
    </lineage>
</organism>
<feature type="domain" description="Gfo/Idh/MocA-like oxidoreductase N-terminal" evidence="4">
    <location>
        <begin position="5"/>
        <end position="116"/>
    </location>
</feature>
<feature type="domain" description="GFO/IDH/MocA-like oxidoreductase" evidence="5">
    <location>
        <begin position="129"/>
        <end position="247"/>
    </location>
</feature>
<dbReference type="PANTHER" id="PTHR42840:SF3">
    <property type="entry name" value="BINDING ROSSMANN FOLD OXIDOREDUCTASE, PUTATIVE (AFU_ORTHOLOGUE AFUA_2G10240)-RELATED"/>
    <property type="match status" value="1"/>
</dbReference>
<feature type="region of interest" description="Disordered" evidence="3">
    <location>
        <begin position="343"/>
        <end position="363"/>
    </location>
</feature>
<reference evidence="6" key="1">
    <citation type="submission" date="2021-01" db="EMBL/GenBank/DDBJ databases">
        <authorList>
            <person name="Corre E."/>
            <person name="Pelletier E."/>
            <person name="Niang G."/>
            <person name="Scheremetjew M."/>
            <person name="Finn R."/>
            <person name="Kale V."/>
            <person name="Holt S."/>
            <person name="Cochrane G."/>
            <person name="Meng A."/>
            <person name="Brown T."/>
            <person name="Cohen L."/>
        </authorList>
    </citation>
    <scope>NUCLEOTIDE SEQUENCE</scope>
    <source>
        <strain evidence="6">GSBS06</strain>
    </source>
</reference>
<evidence type="ECO:0000313" key="6">
    <source>
        <dbReference type="EMBL" id="CAE0434830.1"/>
    </source>
</evidence>
<dbReference type="Pfam" id="PF22725">
    <property type="entry name" value="GFO_IDH_MocA_C3"/>
    <property type="match status" value="1"/>
</dbReference>
<dbReference type="Gene3D" id="3.40.50.720">
    <property type="entry name" value="NAD(P)-binding Rossmann-like Domain"/>
    <property type="match status" value="1"/>
</dbReference>
<evidence type="ECO:0000259" key="5">
    <source>
        <dbReference type="Pfam" id="PF22725"/>
    </source>
</evidence>
<dbReference type="PANTHER" id="PTHR42840">
    <property type="entry name" value="NAD(P)-BINDING ROSSMANN-FOLD SUPERFAMILY PROTEIN-RELATED"/>
    <property type="match status" value="1"/>
</dbReference>
<dbReference type="GO" id="GO:0016491">
    <property type="term" value="F:oxidoreductase activity"/>
    <property type="evidence" value="ECO:0007669"/>
    <property type="project" value="UniProtKB-KW"/>
</dbReference>
<evidence type="ECO:0000256" key="2">
    <source>
        <dbReference type="ARBA" id="ARBA00023002"/>
    </source>
</evidence>
<evidence type="ECO:0008006" key="7">
    <source>
        <dbReference type="Google" id="ProtNLM"/>
    </source>
</evidence>
<dbReference type="GO" id="GO:0006740">
    <property type="term" value="P:NADPH regeneration"/>
    <property type="evidence" value="ECO:0007669"/>
    <property type="project" value="TreeGrafter"/>
</dbReference>
<dbReference type="Gene3D" id="3.30.360.10">
    <property type="entry name" value="Dihydrodipicolinate Reductase, domain 2"/>
    <property type="match status" value="1"/>
</dbReference>
<dbReference type="InterPro" id="IPR036291">
    <property type="entry name" value="NAD(P)-bd_dom_sf"/>
</dbReference>
<keyword evidence="2" id="KW-0560">Oxidoreductase</keyword>
<comment type="similarity">
    <text evidence="1">Belongs to the Gfo/Idh/MocA family.</text>
</comment>
<dbReference type="AlphaFoldDB" id="A0A7S3LQK7"/>
<dbReference type="SUPFAM" id="SSF51735">
    <property type="entry name" value="NAD(P)-binding Rossmann-fold domains"/>
    <property type="match status" value="1"/>
</dbReference>
<evidence type="ECO:0000259" key="4">
    <source>
        <dbReference type="Pfam" id="PF01408"/>
    </source>
</evidence>
<protein>
    <recommendedName>
        <fullName evidence="7">Gfo/Idh/MocA-like oxidoreductase N-terminal domain-containing protein</fullName>
    </recommendedName>
</protein>
<evidence type="ECO:0000256" key="3">
    <source>
        <dbReference type="SAM" id="MobiDB-lite"/>
    </source>
</evidence>
<name>A0A7S3LQK7_9STRA</name>
<dbReference type="InterPro" id="IPR055170">
    <property type="entry name" value="GFO_IDH_MocA-like_dom"/>
</dbReference>
<evidence type="ECO:0000256" key="1">
    <source>
        <dbReference type="ARBA" id="ARBA00010928"/>
    </source>
</evidence>
<dbReference type="GO" id="GO:0005737">
    <property type="term" value="C:cytoplasm"/>
    <property type="evidence" value="ECO:0007669"/>
    <property type="project" value="TreeGrafter"/>
</dbReference>